<dbReference type="SUPFAM" id="SSF143791">
    <property type="entry name" value="DUSP-like"/>
    <property type="match status" value="1"/>
</dbReference>
<feature type="compositionally biased region" description="Polar residues" evidence="1">
    <location>
        <begin position="1"/>
        <end position="22"/>
    </location>
</feature>
<dbReference type="InterPro" id="IPR006615">
    <property type="entry name" value="Pept_C19_DUSP"/>
</dbReference>
<feature type="region of interest" description="Disordered" evidence="1">
    <location>
        <begin position="1"/>
        <end position="31"/>
    </location>
</feature>
<evidence type="ECO:0000256" key="1">
    <source>
        <dbReference type="SAM" id="MobiDB-lite"/>
    </source>
</evidence>
<evidence type="ECO:0000313" key="3">
    <source>
        <dbReference type="EMBL" id="TNV85900.1"/>
    </source>
</evidence>
<organism evidence="3 4">
    <name type="scientific">Halteria grandinella</name>
    <dbReference type="NCBI Taxonomy" id="5974"/>
    <lineage>
        <taxon>Eukaryota</taxon>
        <taxon>Sar</taxon>
        <taxon>Alveolata</taxon>
        <taxon>Ciliophora</taxon>
        <taxon>Intramacronucleata</taxon>
        <taxon>Spirotrichea</taxon>
        <taxon>Stichotrichia</taxon>
        <taxon>Sporadotrichida</taxon>
        <taxon>Halteriidae</taxon>
        <taxon>Halteria</taxon>
    </lineage>
</organism>
<dbReference type="EMBL" id="RRYP01001479">
    <property type="protein sequence ID" value="TNV85900.1"/>
    <property type="molecule type" value="Genomic_DNA"/>
</dbReference>
<gene>
    <name evidence="3" type="ORF">FGO68_gene3351</name>
</gene>
<sequence length="227" mass="26863">MLQQPKTYNQYLKQNPSDTKATPTIPPRSAEDKIQEARRVAEYFYLLNETAWNRYDDAFYVINRRWFDKWKDIVQYDYIVRFLIEQGKQVKDLSIQRIMANKSSPGEISNAQLMMDRKEYLQIRNAGNRLKMCNQPLKIGVVPDRDLFIISEGIWKLLQSTYKGEEIRRYAVYRKCFANPDRSPTLPMVSSKFTSERYRFKCLQSPKMSWQDSLNGSQCLRKVLSIA</sequence>
<comment type="caution">
    <text evidence="3">The sequence shown here is derived from an EMBL/GenBank/DDBJ whole genome shotgun (WGS) entry which is preliminary data.</text>
</comment>
<protein>
    <recommendedName>
        <fullName evidence="2">DUSP domain-containing protein</fullName>
    </recommendedName>
</protein>
<dbReference type="Pfam" id="PF06337">
    <property type="entry name" value="DUSP"/>
    <property type="match status" value="1"/>
</dbReference>
<evidence type="ECO:0000259" key="2">
    <source>
        <dbReference type="PROSITE" id="PS51283"/>
    </source>
</evidence>
<dbReference type="AlphaFoldDB" id="A0A8J8P4Y5"/>
<dbReference type="Proteomes" id="UP000785679">
    <property type="component" value="Unassembled WGS sequence"/>
</dbReference>
<name>A0A8J8P4Y5_HALGN</name>
<feature type="domain" description="DUSP" evidence="2">
    <location>
        <begin position="32"/>
        <end position="172"/>
    </location>
</feature>
<evidence type="ECO:0000313" key="4">
    <source>
        <dbReference type="Proteomes" id="UP000785679"/>
    </source>
</evidence>
<accession>A0A8J8P4Y5</accession>
<reference evidence="3" key="1">
    <citation type="submission" date="2019-06" db="EMBL/GenBank/DDBJ databases">
        <authorList>
            <person name="Zheng W."/>
        </authorList>
    </citation>
    <scope>NUCLEOTIDE SEQUENCE</scope>
    <source>
        <strain evidence="3">QDHG01</strain>
    </source>
</reference>
<dbReference type="InterPro" id="IPR035927">
    <property type="entry name" value="DUSP-like_sf"/>
</dbReference>
<dbReference type="PROSITE" id="PS51283">
    <property type="entry name" value="DUSP"/>
    <property type="match status" value="1"/>
</dbReference>
<dbReference type="Gene3D" id="3.30.2230.10">
    <property type="entry name" value="DUSP-like"/>
    <property type="match status" value="1"/>
</dbReference>
<proteinExistence type="predicted"/>
<dbReference type="GO" id="GO:0004843">
    <property type="term" value="F:cysteine-type deubiquitinase activity"/>
    <property type="evidence" value="ECO:0007669"/>
    <property type="project" value="InterPro"/>
</dbReference>
<keyword evidence="4" id="KW-1185">Reference proteome</keyword>